<dbReference type="GeneID" id="72465826"/>
<keyword evidence="1" id="KW-0812">Transmembrane</keyword>
<keyword evidence="1" id="KW-0472">Membrane</keyword>
<keyword evidence="1" id="KW-1133">Transmembrane helix</keyword>
<name>A0A9R1CXU4_9BACT</name>
<gene>
    <name evidence="2" type="ORF">PRLR5076_29780</name>
</gene>
<sequence length="97" mass="11166">MKANIQENTDILLTAINDFTTFKNELLKSIPEKVEANLSQKHEALLEKFYKYRIYYILSLVFSIAFGTCFTVLFWLAGAGKGFIPFLKTMFDIFPLA</sequence>
<reference evidence="2" key="1">
    <citation type="journal article" date="2022" name="Int. J. Syst. Evol. Microbiol.">
        <title>Prevotella lacticifex sp. nov., isolated from the rumen of cows.</title>
        <authorList>
            <person name="Shinkai T."/>
            <person name="Ikeyama N."/>
            <person name="Kumagai M."/>
            <person name="Ohmori H."/>
            <person name="Sakamoto M."/>
            <person name="Ohkuma M."/>
            <person name="Mitsumori M."/>
        </authorList>
    </citation>
    <scope>NUCLEOTIDE SEQUENCE</scope>
    <source>
        <strain evidence="2">R5076</strain>
    </source>
</reference>
<evidence type="ECO:0000313" key="2">
    <source>
        <dbReference type="EMBL" id="GJG60127.1"/>
    </source>
</evidence>
<comment type="caution">
    <text evidence="2">The sequence shown here is derived from an EMBL/GenBank/DDBJ whole genome shotgun (WGS) entry which is preliminary data.</text>
</comment>
<keyword evidence="3" id="KW-1185">Reference proteome</keyword>
<dbReference type="RefSeq" id="WP_223926617.1">
    <property type="nucleotide sequence ID" value="NZ_BPTU01000002.1"/>
</dbReference>
<evidence type="ECO:0000313" key="3">
    <source>
        <dbReference type="Proteomes" id="UP000825483"/>
    </source>
</evidence>
<accession>A0A9R1CXU4</accession>
<dbReference type="Proteomes" id="UP000825483">
    <property type="component" value="Unassembled WGS sequence"/>
</dbReference>
<evidence type="ECO:0000256" key="1">
    <source>
        <dbReference type="SAM" id="Phobius"/>
    </source>
</evidence>
<dbReference type="EMBL" id="BPUB01000002">
    <property type="protein sequence ID" value="GJG60127.1"/>
    <property type="molecule type" value="Genomic_DNA"/>
</dbReference>
<proteinExistence type="predicted"/>
<organism evidence="2 3">
    <name type="scientific">Prevotella lacticifex</name>
    <dbReference type="NCBI Taxonomy" id="2854755"/>
    <lineage>
        <taxon>Bacteria</taxon>
        <taxon>Pseudomonadati</taxon>
        <taxon>Bacteroidota</taxon>
        <taxon>Bacteroidia</taxon>
        <taxon>Bacteroidales</taxon>
        <taxon>Prevotellaceae</taxon>
        <taxon>Prevotella</taxon>
    </lineage>
</organism>
<feature type="transmembrane region" description="Helical" evidence="1">
    <location>
        <begin position="54"/>
        <end position="77"/>
    </location>
</feature>
<protein>
    <submittedName>
        <fullName evidence="2">Uncharacterized protein</fullName>
    </submittedName>
</protein>
<dbReference type="AlphaFoldDB" id="A0A9R1CXU4"/>